<reference evidence="2" key="2">
    <citation type="submission" date="2021-03" db="UniProtKB">
        <authorList>
            <consortium name="EnsemblPlants"/>
        </authorList>
    </citation>
    <scope>IDENTIFICATION</scope>
</reference>
<sequence>MDPNIVGTGLEPRNQNSVRTQDSRPPTWIWSFEHGTELQIWTHEDQQNLHSELGLEQQEWALDTRLRPRAGTWMGNLDPRPGALGLETQDCDLGPRPLN</sequence>
<feature type="region of interest" description="Disordered" evidence="1">
    <location>
        <begin position="1"/>
        <end position="24"/>
    </location>
</feature>
<feature type="compositionally biased region" description="Polar residues" evidence="1">
    <location>
        <begin position="13"/>
        <end position="24"/>
    </location>
</feature>
<protein>
    <submittedName>
        <fullName evidence="2">Uncharacterized protein</fullName>
    </submittedName>
</protein>
<evidence type="ECO:0000313" key="3">
    <source>
        <dbReference type="Proteomes" id="UP000596661"/>
    </source>
</evidence>
<dbReference type="EMBL" id="UZAU01000521">
    <property type="status" value="NOT_ANNOTATED_CDS"/>
    <property type="molecule type" value="Genomic_DNA"/>
</dbReference>
<dbReference type="AlphaFoldDB" id="A0A803PKR8"/>
<feature type="region of interest" description="Disordered" evidence="1">
    <location>
        <begin position="73"/>
        <end position="99"/>
    </location>
</feature>
<name>A0A803PKR8_CANSA</name>
<dbReference type="Gramene" id="evm.model.05.1292">
    <property type="protein sequence ID" value="cds.evm.model.05.1292"/>
    <property type="gene ID" value="evm.TU.05.1292"/>
</dbReference>
<accession>A0A803PKR8</accession>
<dbReference type="EnsemblPlants" id="evm.model.05.1292">
    <property type="protein sequence ID" value="cds.evm.model.05.1292"/>
    <property type="gene ID" value="evm.TU.05.1292"/>
</dbReference>
<keyword evidence="3" id="KW-1185">Reference proteome</keyword>
<reference evidence="2" key="1">
    <citation type="submission" date="2018-11" db="EMBL/GenBank/DDBJ databases">
        <authorList>
            <person name="Grassa J C."/>
        </authorList>
    </citation>
    <scope>NUCLEOTIDE SEQUENCE [LARGE SCALE GENOMIC DNA]</scope>
</reference>
<organism evidence="2 3">
    <name type="scientific">Cannabis sativa</name>
    <name type="common">Hemp</name>
    <name type="synonym">Marijuana</name>
    <dbReference type="NCBI Taxonomy" id="3483"/>
    <lineage>
        <taxon>Eukaryota</taxon>
        <taxon>Viridiplantae</taxon>
        <taxon>Streptophyta</taxon>
        <taxon>Embryophyta</taxon>
        <taxon>Tracheophyta</taxon>
        <taxon>Spermatophyta</taxon>
        <taxon>Magnoliopsida</taxon>
        <taxon>eudicotyledons</taxon>
        <taxon>Gunneridae</taxon>
        <taxon>Pentapetalae</taxon>
        <taxon>rosids</taxon>
        <taxon>fabids</taxon>
        <taxon>Rosales</taxon>
        <taxon>Cannabaceae</taxon>
        <taxon>Cannabis</taxon>
    </lineage>
</organism>
<dbReference type="Proteomes" id="UP000596661">
    <property type="component" value="Chromosome 5"/>
</dbReference>
<evidence type="ECO:0000313" key="2">
    <source>
        <dbReference type="EnsemblPlants" id="cds.evm.model.05.1292"/>
    </source>
</evidence>
<evidence type="ECO:0000256" key="1">
    <source>
        <dbReference type="SAM" id="MobiDB-lite"/>
    </source>
</evidence>
<proteinExistence type="predicted"/>